<accession>A0A369XV81</accession>
<evidence type="ECO:0000313" key="5">
    <source>
        <dbReference type="Proteomes" id="UP000253831"/>
    </source>
</evidence>
<dbReference type="PANTHER" id="PTHR38339">
    <property type="entry name" value="TRANSGLUTAMINASE DOMAIN PROTEIN"/>
    <property type="match status" value="1"/>
</dbReference>
<dbReference type="InterPro" id="IPR038765">
    <property type="entry name" value="Papain-like_cys_pep_sf"/>
</dbReference>
<name>A0A369XV81_9PROT</name>
<dbReference type="EMBL" id="QPGA01000002">
    <property type="protein sequence ID" value="RDE52077.1"/>
    <property type="molecule type" value="Genomic_DNA"/>
</dbReference>
<evidence type="ECO:0000259" key="3">
    <source>
        <dbReference type="SMART" id="SM00460"/>
    </source>
</evidence>
<dbReference type="InterPro" id="IPR002931">
    <property type="entry name" value="Transglutaminase-like"/>
</dbReference>
<dbReference type="PANTHER" id="PTHR38339:SF1">
    <property type="entry name" value="TRANSGLUTAMINASE-LIKE DOMAIN-CONTAINING PROTEIN"/>
    <property type="match status" value="1"/>
</dbReference>
<keyword evidence="2" id="KW-0732">Signal</keyword>
<proteinExistence type="predicted"/>
<organism evidence="4 5">
    <name type="scientific">Candidatus Accumulibacter meliphilus</name>
    <dbReference type="NCBI Taxonomy" id="2211374"/>
    <lineage>
        <taxon>Bacteria</taxon>
        <taxon>Pseudomonadati</taxon>
        <taxon>Pseudomonadota</taxon>
        <taxon>Betaproteobacteria</taxon>
        <taxon>Candidatus Accumulibacter</taxon>
    </lineage>
</organism>
<feature type="compositionally biased region" description="Low complexity" evidence="1">
    <location>
        <begin position="59"/>
        <end position="81"/>
    </location>
</feature>
<dbReference type="PROSITE" id="PS51318">
    <property type="entry name" value="TAT"/>
    <property type="match status" value="1"/>
</dbReference>
<feature type="signal peptide" evidence="2">
    <location>
        <begin position="1"/>
        <end position="37"/>
    </location>
</feature>
<evidence type="ECO:0000256" key="2">
    <source>
        <dbReference type="SAM" id="SignalP"/>
    </source>
</evidence>
<gene>
    <name evidence="4" type="ORF">DVS81_02265</name>
</gene>
<reference evidence="4 5" key="1">
    <citation type="submission" date="2018-05" db="EMBL/GenBank/DDBJ databases">
        <title>Integrated omic analyses show evidence that a Ca. Accumulibacter phosphatis strain performs denitrification under micro-aerobic conditions.</title>
        <authorList>
            <person name="Camejo P.Y."/>
            <person name="Katherine M.D."/>
            <person name="Daniel N.R."/>
        </authorList>
    </citation>
    <scope>NUCLEOTIDE SEQUENCE [LARGE SCALE GENOMIC DNA]</scope>
    <source>
        <strain evidence="4">UW-LDO-IC</strain>
    </source>
</reference>
<evidence type="ECO:0000256" key="1">
    <source>
        <dbReference type="SAM" id="MobiDB-lite"/>
    </source>
</evidence>
<dbReference type="SMART" id="SM00460">
    <property type="entry name" value="TGc"/>
    <property type="match status" value="1"/>
</dbReference>
<feature type="chain" id="PRO_5017025879" evidence="2">
    <location>
        <begin position="38"/>
        <end position="420"/>
    </location>
</feature>
<dbReference type="AlphaFoldDB" id="A0A369XV81"/>
<feature type="domain" description="Transglutaminase-like" evidence="3">
    <location>
        <begin position="262"/>
        <end position="335"/>
    </location>
</feature>
<dbReference type="Pfam" id="PF01841">
    <property type="entry name" value="Transglut_core"/>
    <property type="match status" value="1"/>
</dbReference>
<sequence length="420" mass="46111">MLRTTRIPRLPESRLKRRNFLAASALLSLLAPTSVLAAKKSKTSAKATRRSSTKKSSRHSAPAAAAKPEAPAAASSPQPGAEQPDATGLPDEPATPWRIYDITSTIALKEVKGKLRLWLPLALHKDTPWQRSLGQSWQGNFTNAGIYRDPAETIVVFYADWNEGVDAPQLQISSQVAKRDRHFDITRRGNAAERSEVLRQNLHASHLVPTDGLVRRTAERAVGRIQDPLARGKAIYDWVLENTTYDPSLPGIGRGDIEAMLDSGQLSGKSADITLLFVALCRAIGIPARPFFGQRIDSSRLFSGLGATDNLSTEQQCRAEFYTPGYGWIPVNPADVRKAIHDEHLSSNDPKLVVLSKLLFGFWEMNWVAFNSALDVRLRGGNGKALPFLVLPQAEVAANRFDSLDTKRFSYTVHASSVEG</sequence>
<dbReference type="Gene3D" id="3.10.620.30">
    <property type="match status" value="1"/>
</dbReference>
<feature type="region of interest" description="Disordered" evidence="1">
    <location>
        <begin position="37"/>
        <end position="94"/>
    </location>
</feature>
<feature type="compositionally biased region" description="Basic residues" evidence="1">
    <location>
        <begin position="39"/>
        <end position="58"/>
    </location>
</feature>
<dbReference type="Proteomes" id="UP000253831">
    <property type="component" value="Unassembled WGS sequence"/>
</dbReference>
<protein>
    <submittedName>
        <fullName evidence="4">Transglutaminase domain-containing protein</fullName>
    </submittedName>
</protein>
<dbReference type="InterPro" id="IPR006311">
    <property type="entry name" value="TAT_signal"/>
</dbReference>
<evidence type="ECO:0000313" key="4">
    <source>
        <dbReference type="EMBL" id="RDE52077.1"/>
    </source>
</evidence>
<dbReference type="SUPFAM" id="SSF54001">
    <property type="entry name" value="Cysteine proteinases"/>
    <property type="match status" value="1"/>
</dbReference>
<comment type="caution">
    <text evidence="4">The sequence shown here is derived from an EMBL/GenBank/DDBJ whole genome shotgun (WGS) entry which is preliminary data.</text>
</comment>